<organism evidence="2 3">
    <name type="scientific">Micromonospora cathayae</name>
    <dbReference type="NCBI Taxonomy" id="3028804"/>
    <lineage>
        <taxon>Bacteria</taxon>
        <taxon>Bacillati</taxon>
        <taxon>Actinomycetota</taxon>
        <taxon>Actinomycetes</taxon>
        <taxon>Micromonosporales</taxon>
        <taxon>Micromonosporaceae</taxon>
        <taxon>Micromonospora</taxon>
    </lineage>
</organism>
<dbReference type="EMBL" id="CP118615">
    <property type="protein sequence ID" value="WDZ87285.1"/>
    <property type="molecule type" value="Genomic_DNA"/>
</dbReference>
<sequence length="64" mass="6974">MKALDSQWRTSSRSGGNGACVEARYADHTTQVRDSKDQQGPVLAFGAAQWNDFVEGIKANAFRA</sequence>
<evidence type="ECO:0000313" key="2">
    <source>
        <dbReference type="EMBL" id="WDZ87285.1"/>
    </source>
</evidence>
<dbReference type="InterPro" id="IPR007278">
    <property type="entry name" value="DUF397"/>
</dbReference>
<reference evidence="2 3" key="1">
    <citation type="submission" date="2023-02" db="EMBL/GenBank/DDBJ databases">
        <authorList>
            <person name="Mo P."/>
        </authorList>
    </citation>
    <scope>NUCLEOTIDE SEQUENCE [LARGE SCALE GENOMIC DNA]</scope>
    <source>
        <strain evidence="2 3">HUAS 3</strain>
    </source>
</reference>
<proteinExistence type="predicted"/>
<name>A0ABY7ZWJ2_9ACTN</name>
<dbReference type="Pfam" id="PF04149">
    <property type="entry name" value="DUF397"/>
    <property type="match status" value="1"/>
</dbReference>
<evidence type="ECO:0000259" key="1">
    <source>
        <dbReference type="Pfam" id="PF04149"/>
    </source>
</evidence>
<feature type="domain" description="DUF397" evidence="1">
    <location>
        <begin position="7"/>
        <end position="58"/>
    </location>
</feature>
<dbReference type="Proteomes" id="UP001219605">
    <property type="component" value="Chromosome"/>
</dbReference>
<accession>A0ABY7ZWJ2</accession>
<protein>
    <submittedName>
        <fullName evidence="2">DUF397 domain-containing protein</fullName>
    </submittedName>
</protein>
<keyword evidence="3" id="KW-1185">Reference proteome</keyword>
<evidence type="ECO:0000313" key="3">
    <source>
        <dbReference type="Proteomes" id="UP001219605"/>
    </source>
</evidence>
<dbReference type="RefSeq" id="WP_275034209.1">
    <property type="nucleotide sequence ID" value="NZ_CP118615.1"/>
</dbReference>
<gene>
    <name evidence="2" type="ORF">PVK37_13175</name>
</gene>